<dbReference type="STRING" id="1802115.A2756_00565"/>
<dbReference type="InterPro" id="IPR011990">
    <property type="entry name" value="TPR-like_helical_dom_sf"/>
</dbReference>
<name>A0A1G2G5M5_9BACT</name>
<dbReference type="PROSITE" id="PS50005">
    <property type="entry name" value="TPR"/>
    <property type="match status" value="1"/>
</dbReference>
<comment type="caution">
    <text evidence="2">The sequence shown here is derived from an EMBL/GenBank/DDBJ whole genome shotgun (WGS) entry which is preliminary data.</text>
</comment>
<organism evidence="2 3">
    <name type="scientific">Candidatus Ryanbacteria bacterium RIFCSPHIGHO2_01_FULL_48_27</name>
    <dbReference type="NCBI Taxonomy" id="1802115"/>
    <lineage>
        <taxon>Bacteria</taxon>
        <taxon>Candidatus Ryaniibacteriota</taxon>
    </lineage>
</organism>
<feature type="repeat" description="TPR" evidence="1">
    <location>
        <begin position="194"/>
        <end position="227"/>
    </location>
</feature>
<dbReference type="EMBL" id="MHNL01000006">
    <property type="protein sequence ID" value="OGZ45497.1"/>
    <property type="molecule type" value="Genomic_DNA"/>
</dbReference>
<protein>
    <submittedName>
        <fullName evidence="2">Uncharacterized protein</fullName>
    </submittedName>
</protein>
<dbReference type="InterPro" id="IPR019734">
    <property type="entry name" value="TPR_rpt"/>
</dbReference>
<evidence type="ECO:0000313" key="2">
    <source>
        <dbReference type="EMBL" id="OGZ45497.1"/>
    </source>
</evidence>
<reference evidence="2 3" key="1">
    <citation type="journal article" date="2016" name="Nat. Commun.">
        <title>Thousands of microbial genomes shed light on interconnected biogeochemical processes in an aquifer system.</title>
        <authorList>
            <person name="Anantharaman K."/>
            <person name="Brown C.T."/>
            <person name="Hug L.A."/>
            <person name="Sharon I."/>
            <person name="Castelle C.J."/>
            <person name="Probst A.J."/>
            <person name="Thomas B.C."/>
            <person name="Singh A."/>
            <person name="Wilkins M.J."/>
            <person name="Karaoz U."/>
            <person name="Brodie E.L."/>
            <person name="Williams K.H."/>
            <person name="Hubbard S.S."/>
            <person name="Banfield J.F."/>
        </authorList>
    </citation>
    <scope>NUCLEOTIDE SEQUENCE [LARGE SCALE GENOMIC DNA]</scope>
</reference>
<dbReference type="Pfam" id="PF13428">
    <property type="entry name" value="TPR_14"/>
    <property type="match status" value="1"/>
</dbReference>
<evidence type="ECO:0000313" key="3">
    <source>
        <dbReference type="Proteomes" id="UP000177785"/>
    </source>
</evidence>
<dbReference type="SUPFAM" id="SSF48452">
    <property type="entry name" value="TPR-like"/>
    <property type="match status" value="1"/>
</dbReference>
<sequence length="246" mass="27998">MTKLKVLLVTLVVTIAGLGGFFGLRWYKDYFGTTVILKPGLPPAPKDYAALHKDEVALKGVTEEFKVKYQKSFDEAVQKITEHPDSFLAWMDLAFVKNVFGDYEGARDIWIYAGELSPSQARSHQNLAFLYFDHYKDYKKAELEYLTAIEKEPAIISSYEDLAALYRFNFEGRKGESYQMLEQGFQKNRESGGVELLAQAGVWAMQDGEIDTAIAYYEEFLKIDPQDPTVLQDLAQLKAMKTKKAQ</sequence>
<dbReference type="Gene3D" id="1.25.40.10">
    <property type="entry name" value="Tetratricopeptide repeat domain"/>
    <property type="match status" value="1"/>
</dbReference>
<proteinExistence type="predicted"/>
<dbReference type="AlphaFoldDB" id="A0A1G2G5M5"/>
<accession>A0A1G2G5M5</accession>
<gene>
    <name evidence="2" type="ORF">A2756_00565</name>
</gene>
<keyword evidence="1" id="KW-0802">TPR repeat</keyword>
<evidence type="ECO:0000256" key="1">
    <source>
        <dbReference type="PROSITE-ProRule" id="PRU00339"/>
    </source>
</evidence>
<dbReference type="Proteomes" id="UP000177785">
    <property type="component" value="Unassembled WGS sequence"/>
</dbReference>